<organism evidence="2 3">
    <name type="scientific">Gloeobacter kilaueensis (strain ATCC BAA-2537 / CCAP 1431/1 / ULC 316 / JS1)</name>
    <dbReference type="NCBI Taxonomy" id="1183438"/>
    <lineage>
        <taxon>Bacteria</taxon>
        <taxon>Bacillati</taxon>
        <taxon>Cyanobacteriota</taxon>
        <taxon>Cyanophyceae</taxon>
        <taxon>Gloeobacterales</taxon>
        <taxon>Gloeobacteraceae</taxon>
        <taxon>Gloeobacter</taxon>
    </lineage>
</organism>
<dbReference type="EMBL" id="CP003587">
    <property type="protein sequence ID" value="AGY56651.1"/>
    <property type="molecule type" value="Genomic_DNA"/>
</dbReference>
<dbReference type="Pfam" id="PF01494">
    <property type="entry name" value="FAD_binding_3"/>
    <property type="match status" value="1"/>
</dbReference>
<proteinExistence type="predicted"/>
<dbReference type="SUPFAM" id="SSF51905">
    <property type="entry name" value="FAD/NAD(P)-binding domain"/>
    <property type="match status" value="1"/>
</dbReference>
<dbReference type="PRINTS" id="PR00420">
    <property type="entry name" value="RNGMNOXGNASE"/>
</dbReference>
<dbReference type="eggNOG" id="COG0644">
    <property type="taxonomic scope" value="Bacteria"/>
</dbReference>
<dbReference type="STRING" id="1183438.GKIL_0405"/>
<name>U5QCP7_GLOK1</name>
<evidence type="ECO:0000313" key="2">
    <source>
        <dbReference type="EMBL" id="AGY56651.1"/>
    </source>
</evidence>
<reference evidence="2 3" key="1">
    <citation type="journal article" date="2013" name="PLoS ONE">
        <title>Cultivation and Complete Genome Sequencing of Gloeobacter kilaueensis sp. nov., from a Lava Cave in Kilauea Caldera, Hawai'i.</title>
        <authorList>
            <person name="Saw J.H."/>
            <person name="Schatz M."/>
            <person name="Brown M.V."/>
            <person name="Kunkel D.D."/>
            <person name="Foster J.S."/>
            <person name="Shick H."/>
            <person name="Christensen S."/>
            <person name="Hou S."/>
            <person name="Wan X."/>
            <person name="Donachie S.P."/>
        </authorList>
    </citation>
    <scope>NUCLEOTIDE SEQUENCE [LARGE SCALE GENOMIC DNA]</scope>
    <source>
        <strain evidence="3">JS</strain>
    </source>
</reference>
<dbReference type="Proteomes" id="UP000017396">
    <property type="component" value="Chromosome"/>
</dbReference>
<dbReference type="RefSeq" id="WP_023171673.1">
    <property type="nucleotide sequence ID" value="NC_022600.1"/>
</dbReference>
<dbReference type="OrthoDB" id="9806565at2"/>
<gene>
    <name evidence="2" type="primary">gltD</name>
    <name evidence="2" type="ORF">GKIL_0405</name>
</gene>
<dbReference type="HOGENOM" id="CLU_024648_5_2_3"/>
<dbReference type="KEGG" id="glj:GKIL_0405"/>
<sequence>MARIAVVGAGPAGCSAGYHLAKSGHEVTLIDKSAFPRDKVCGDGISLESVQALSTMGIYPQDLRRQLAEYAPIRHFFLGVSNQISHSEATTLEAYCIPRVFFDQFLYDKALSAGCLPLVQLVHKHTPQLQHLSETFDYLIDARGVYAGQVTAIAIRAYWTLRRQERLELDLTEAQIHFDRHLGATGYGWIFPVSTQGEYVKFNVGLGVWLDDRPKTTINVIRLFEQFIRSNRQACHLLSKAVHRDIPQVYPLATAQKGNRVSERNILKIGDAANLTDPLTGEGIANAILSGLYVSQAINMSANPAAAAKNWQYLYQSRFEADLRAGLKIKAFRRFSLMNTVLIWLMKQNPRVARQISHAVAGLVPYHEVFASLKY</sequence>
<dbReference type="PANTHER" id="PTHR42685">
    <property type="entry name" value="GERANYLGERANYL DIPHOSPHATE REDUCTASE"/>
    <property type="match status" value="1"/>
</dbReference>
<keyword evidence="3" id="KW-1185">Reference proteome</keyword>
<dbReference type="InterPro" id="IPR036188">
    <property type="entry name" value="FAD/NAD-bd_sf"/>
</dbReference>
<evidence type="ECO:0000313" key="3">
    <source>
        <dbReference type="Proteomes" id="UP000017396"/>
    </source>
</evidence>
<protein>
    <submittedName>
        <fullName evidence="2">Geranylgeranyl reductase</fullName>
    </submittedName>
</protein>
<dbReference type="Gene3D" id="3.50.50.60">
    <property type="entry name" value="FAD/NAD(P)-binding domain"/>
    <property type="match status" value="1"/>
</dbReference>
<evidence type="ECO:0000259" key="1">
    <source>
        <dbReference type="Pfam" id="PF01494"/>
    </source>
</evidence>
<dbReference type="GO" id="GO:0071949">
    <property type="term" value="F:FAD binding"/>
    <property type="evidence" value="ECO:0007669"/>
    <property type="project" value="InterPro"/>
</dbReference>
<dbReference type="PANTHER" id="PTHR42685:SF22">
    <property type="entry name" value="CONDITIONED MEDIUM FACTOR RECEPTOR 1"/>
    <property type="match status" value="1"/>
</dbReference>
<feature type="domain" description="FAD-binding" evidence="1">
    <location>
        <begin position="3"/>
        <end position="115"/>
    </location>
</feature>
<dbReference type="InterPro" id="IPR002938">
    <property type="entry name" value="FAD-bd"/>
</dbReference>
<dbReference type="InterPro" id="IPR050407">
    <property type="entry name" value="Geranylgeranyl_reductase"/>
</dbReference>
<accession>U5QCP7</accession>
<dbReference type="AlphaFoldDB" id="U5QCP7"/>